<dbReference type="SUPFAM" id="SSF56300">
    <property type="entry name" value="Metallo-dependent phosphatases"/>
    <property type="match status" value="1"/>
</dbReference>
<dbReference type="PANTHER" id="PTHR22953">
    <property type="entry name" value="ACID PHOSPHATASE RELATED"/>
    <property type="match status" value="1"/>
</dbReference>
<dbReference type="InterPro" id="IPR004843">
    <property type="entry name" value="Calcineurin-like_PHP"/>
</dbReference>
<organism evidence="3 4">
    <name type="scientific">Batrachochytrium dendrobatidis (strain JEL423)</name>
    <dbReference type="NCBI Taxonomy" id="403673"/>
    <lineage>
        <taxon>Eukaryota</taxon>
        <taxon>Fungi</taxon>
        <taxon>Fungi incertae sedis</taxon>
        <taxon>Chytridiomycota</taxon>
        <taxon>Chytridiomycota incertae sedis</taxon>
        <taxon>Chytridiomycetes</taxon>
        <taxon>Rhizophydiales</taxon>
        <taxon>Rhizophydiales incertae sedis</taxon>
        <taxon>Batrachochytrium</taxon>
    </lineage>
</organism>
<dbReference type="eggNOG" id="ENOG502S0ZX">
    <property type="taxonomic scope" value="Eukaryota"/>
</dbReference>
<evidence type="ECO:0000313" key="4">
    <source>
        <dbReference type="Proteomes" id="UP000077115"/>
    </source>
</evidence>
<reference evidence="3 4" key="2">
    <citation type="submission" date="2016-05" db="EMBL/GenBank/DDBJ databases">
        <title>Lineage-specific infection strategies underlie the spectrum of fungal disease in amphibians.</title>
        <authorList>
            <person name="Cuomo C.A."/>
            <person name="Farrer R.A."/>
            <person name="James T."/>
            <person name="Longcore J."/>
            <person name="Birren B."/>
        </authorList>
    </citation>
    <scope>NUCLEOTIDE SEQUENCE [LARGE SCALE GENOMIC DNA]</scope>
    <source>
        <strain evidence="3 4">JEL423</strain>
    </source>
</reference>
<feature type="domain" description="Calcineurin-like phosphoesterase" evidence="2">
    <location>
        <begin position="99"/>
        <end position="265"/>
    </location>
</feature>
<dbReference type="InterPro" id="IPR039331">
    <property type="entry name" value="PAPs-like"/>
</dbReference>
<evidence type="ECO:0000256" key="1">
    <source>
        <dbReference type="ARBA" id="ARBA00022729"/>
    </source>
</evidence>
<reference evidence="3 4" key="1">
    <citation type="submission" date="2006-10" db="EMBL/GenBank/DDBJ databases">
        <title>The Genome Sequence of Batrachochytrium dendrobatidis JEL423.</title>
        <authorList>
            <consortium name="The Broad Institute Genome Sequencing Platform"/>
            <person name="Birren B."/>
            <person name="Lander E."/>
            <person name="Galagan J."/>
            <person name="Cuomo C."/>
            <person name="Devon K."/>
            <person name="Jaffe D."/>
            <person name="Butler J."/>
            <person name="Alvarez P."/>
            <person name="Gnerre S."/>
            <person name="Grabherr M."/>
            <person name="Kleber M."/>
            <person name="Mauceli E."/>
            <person name="Brockman W."/>
            <person name="Young S."/>
            <person name="LaButti K."/>
            <person name="Sykes S."/>
            <person name="DeCaprio D."/>
            <person name="Crawford M."/>
            <person name="Koehrsen M."/>
            <person name="Engels R."/>
            <person name="Montgomery P."/>
            <person name="Pearson M."/>
            <person name="Howarth C."/>
            <person name="Larson L."/>
            <person name="White J."/>
            <person name="O'Leary S."/>
            <person name="Kodira C."/>
            <person name="Zeng Q."/>
            <person name="Yandava C."/>
            <person name="Alvarado L."/>
            <person name="Longcore J."/>
            <person name="James T."/>
        </authorList>
    </citation>
    <scope>NUCLEOTIDE SEQUENCE [LARGE SCALE GENOMIC DNA]</scope>
    <source>
        <strain evidence="3 4">JEL423</strain>
    </source>
</reference>
<dbReference type="InterPro" id="IPR029052">
    <property type="entry name" value="Metallo-depent_PP-like"/>
</dbReference>
<name>A0A177W8X1_BATDL</name>
<dbReference type="OrthoDB" id="5597180at2759"/>
<dbReference type="EMBL" id="DS022300">
    <property type="protein sequence ID" value="OAJ35821.1"/>
    <property type="molecule type" value="Genomic_DNA"/>
</dbReference>
<sequence>METILHWIQIWLRLLLFLNVNDYFFSIVRVNAFGTHCPLLQQPSTLTLANNQYDLRHPRFDFSNLVQNPTPMKSSKKDEAWEVKLAIMGDQGLGAHPKKVLKLVRDWGAHALIQLGDFDYEDDPSGFMEQFTDQLGKRFPMFAVIGNHDVDKWFSPKGYKALLTKQAEKSGIMRYCTGEYGVNMVCQFNGIVIVLSGVGTLGKDHAEFIDQALTEFKDSKWKLCVWHKNQNKYQTGDKKDETGYLVYDTCRKHGAIVLTSHEHSYARSHLMSNFETTSILSTSNTLHIRPGFSFVALSGLGGDSIRFWKDQLQNNPWWAATAAMDNGANYGALLCKFHHNGEKDKAKCHFEDIDGKVWDMFHIESSADEYVNTLETVSQSTSFVDTAIQDGSDFTSTNMSTGVTVCGNERLEMDSLMQTDQHVIPNRVHTLTFHIPLVPSDQKITHAHLQMKAAHPTEPFQQQFTSRSEFQKTYVDVTDIKMSIWRIQNKPVCNTNVGNPLENSMMALKQFLLDDDNLMTFKTVQIIGPEQLDHKLQKLQRPDYKSYIKWERGPKDENWEIGEVFVSPNLAHLITDAMSEYHQYIKEGFNGPPTVPVTLAIQGEWWFINGQVVMDQNQARSFYGVHPELGTCISPSLVVQTIKL</sequence>
<dbReference type="GO" id="GO:0003993">
    <property type="term" value="F:acid phosphatase activity"/>
    <property type="evidence" value="ECO:0007669"/>
    <property type="project" value="InterPro"/>
</dbReference>
<dbReference type="VEuPathDB" id="FungiDB:BDEG_20054"/>
<proteinExistence type="predicted"/>
<gene>
    <name evidence="3" type="ORF">BDEG_20054</name>
</gene>
<accession>A0A177W8X1</accession>
<dbReference type="PANTHER" id="PTHR22953:SF153">
    <property type="entry name" value="PURPLE ACID PHOSPHATASE"/>
    <property type="match status" value="1"/>
</dbReference>
<evidence type="ECO:0000259" key="2">
    <source>
        <dbReference type="Pfam" id="PF00149"/>
    </source>
</evidence>
<dbReference type="Proteomes" id="UP000077115">
    <property type="component" value="Unassembled WGS sequence"/>
</dbReference>
<evidence type="ECO:0000313" key="3">
    <source>
        <dbReference type="EMBL" id="OAJ35821.1"/>
    </source>
</evidence>
<dbReference type="Gene3D" id="3.60.21.10">
    <property type="match status" value="1"/>
</dbReference>
<dbReference type="Pfam" id="PF00149">
    <property type="entry name" value="Metallophos"/>
    <property type="match status" value="1"/>
</dbReference>
<protein>
    <recommendedName>
        <fullName evidence="2">Calcineurin-like phosphoesterase domain-containing protein</fullName>
    </recommendedName>
</protein>
<keyword evidence="1" id="KW-0732">Signal</keyword>
<dbReference type="AlphaFoldDB" id="A0A177W8X1"/>